<organism evidence="1">
    <name type="scientific">Streptomyces sp. R33</name>
    <dbReference type="NCBI Taxonomy" id="3238629"/>
    <lineage>
        <taxon>Bacteria</taxon>
        <taxon>Bacillati</taxon>
        <taxon>Actinomycetota</taxon>
        <taxon>Actinomycetes</taxon>
        <taxon>Kitasatosporales</taxon>
        <taxon>Streptomycetaceae</taxon>
        <taxon>Streptomyces</taxon>
    </lineage>
</organism>
<accession>A0AB39XV81</accession>
<gene>
    <name evidence="1" type="ORF">AB5J51_01915</name>
</gene>
<proteinExistence type="predicted"/>
<reference evidence="1" key="1">
    <citation type="submission" date="2024-08" db="EMBL/GenBank/DDBJ databases">
        <authorList>
            <person name="Yu S.T."/>
        </authorList>
    </citation>
    <scope>NUCLEOTIDE SEQUENCE</scope>
    <source>
        <strain evidence="1">R33</strain>
    </source>
</reference>
<dbReference type="EMBL" id="CP165727">
    <property type="protein sequence ID" value="XDV61783.1"/>
    <property type="molecule type" value="Genomic_DNA"/>
</dbReference>
<dbReference type="AlphaFoldDB" id="A0AB39XV81"/>
<sequence>MSADLAPVIAAGTRWLLTAFPPAPGAYSRAVAEAQARQAVTLATALRYPTPLDAQLLHLLGPGGSARLDWLTSADHGGDADAGWRTWVDETVVSWAACLLADPALAIDAHHLADRGQAGDLTRLTRPGDHEQDAAPLLRHPDLLEPVAALHRAPLLDLLGENAALG</sequence>
<dbReference type="RefSeq" id="WP_136226854.1">
    <property type="nucleotide sequence ID" value="NZ_CP165727.1"/>
</dbReference>
<protein>
    <submittedName>
        <fullName evidence="1">Uncharacterized protein</fullName>
    </submittedName>
</protein>
<name>A0AB39XV81_9ACTN</name>
<evidence type="ECO:0000313" key="1">
    <source>
        <dbReference type="EMBL" id="XDV61783.1"/>
    </source>
</evidence>